<dbReference type="InterPro" id="IPR012318">
    <property type="entry name" value="HTH_CRP"/>
</dbReference>
<evidence type="ECO:0000256" key="2">
    <source>
        <dbReference type="ARBA" id="ARBA00023125"/>
    </source>
</evidence>
<organism evidence="7 8">
    <name type="scientific">Rothia nasimurium</name>
    <dbReference type="NCBI Taxonomy" id="85336"/>
    <lineage>
        <taxon>Bacteria</taxon>
        <taxon>Bacillati</taxon>
        <taxon>Actinomycetota</taxon>
        <taxon>Actinomycetes</taxon>
        <taxon>Micrococcales</taxon>
        <taxon>Micrococcaceae</taxon>
        <taxon>Rothia</taxon>
    </lineage>
</organism>
<evidence type="ECO:0000313" key="7">
    <source>
        <dbReference type="EMBL" id="ORC24978.1"/>
    </source>
</evidence>
<name>A0A1Y1RSA1_9MICC</name>
<dbReference type="SUPFAM" id="SSF46785">
    <property type="entry name" value="Winged helix' DNA-binding domain"/>
    <property type="match status" value="1"/>
</dbReference>
<dbReference type="InterPro" id="IPR036390">
    <property type="entry name" value="WH_DNA-bd_sf"/>
</dbReference>
<proteinExistence type="predicted"/>
<dbReference type="SUPFAM" id="SSF51206">
    <property type="entry name" value="cAMP-binding domain-like"/>
    <property type="match status" value="1"/>
</dbReference>
<evidence type="ECO:0000256" key="1">
    <source>
        <dbReference type="ARBA" id="ARBA00023015"/>
    </source>
</evidence>
<dbReference type="PROSITE" id="PS51063">
    <property type="entry name" value="HTH_CRP_2"/>
    <property type="match status" value="1"/>
</dbReference>
<dbReference type="CDD" id="cd00038">
    <property type="entry name" value="CAP_ED"/>
    <property type="match status" value="1"/>
</dbReference>
<dbReference type="Gene3D" id="2.60.120.10">
    <property type="entry name" value="Jelly Rolls"/>
    <property type="match status" value="1"/>
</dbReference>
<keyword evidence="1" id="KW-0805">Transcription regulation</keyword>
<dbReference type="SMART" id="SM00100">
    <property type="entry name" value="cNMP"/>
    <property type="match status" value="1"/>
</dbReference>
<evidence type="ECO:0000259" key="6">
    <source>
        <dbReference type="PROSITE" id="PS51063"/>
    </source>
</evidence>
<gene>
    <name evidence="7" type="ORF">A7979_09095</name>
</gene>
<evidence type="ECO:0000256" key="4">
    <source>
        <dbReference type="SAM" id="MobiDB-lite"/>
    </source>
</evidence>
<keyword evidence="8" id="KW-1185">Reference proteome</keyword>
<dbReference type="InterPro" id="IPR014710">
    <property type="entry name" value="RmlC-like_jellyroll"/>
</dbReference>
<evidence type="ECO:0000256" key="3">
    <source>
        <dbReference type="ARBA" id="ARBA00023163"/>
    </source>
</evidence>
<keyword evidence="2" id="KW-0238">DNA-binding</keyword>
<accession>A0A1Y1RSA1</accession>
<dbReference type="GO" id="GO:0005829">
    <property type="term" value="C:cytosol"/>
    <property type="evidence" value="ECO:0007669"/>
    <property type="project" value="TreeGrafter"/>
</dbReference>
<comment type="caution">
    <text evidence="7">The sequence shown here is derived from an EMBL/GenBank/DDBJ whole genome shotgun (WGS) entry which is preliminary data.</text>
</comment>
<dbReference type="Gene3D" id="1.10.10.10">
    <property type="entry name" value="Winged helix-like DNA-binding domain superfamily/Winged helix DNA-binding domain"/>
    <property type="match status" value="1"/>
</dbReference>
<dbReference type="AlphaFoldDB" id="A0A1Y1RSA1"/>
<dbReference type="OrthoDB" id="156829at2"/>
<dbReference type="GO" id="GO:0003677">
    <property type="term" value="F:DNA binding"/>
    <property type="evidence" value="ECO:0007669"/>
    <property type="project" value="UniProtKB-KW"/>
</dbReference>
<dbReference type="RefSeq" id="WP_083090619.1">
    <property type="nucleotide sequence ID" value="NZ_LXWF01000002.1"/>
</dbReference>
<dbReference type="EMBL" id="LXWF01000002">
    <property type="protein sequence ID" value="ORC24978.1"/>
    <property type="molecule type" value="Genomic_DNA"/>
</dbReference>
<dbReference type="InterPro" id="IPR000595">
    <property type="entry name" value="cNMP-bd_dom"/>
</dbReference>
<evidence type="ECO:0000313" key="8">
    <source>
        <dbReference type="Proteomes" id="UP000192359"/>
    </source>
</evidence>
<dbReference type="GO" id="GO:0003700">
    <property type="term" value="F:DNA-binding transcription factor activity"/>
    <property type="evidence" value="ECO:0007669"/>
    <property type="project" value="TreeGrafter"/>
</dbReference>
<dbReference type="PANTHER" id="PTHR24567">
    <property type="entry name" value="CRP FAMILY TRANSCRIPTIONAL REGULATORY PROTEIN"/>
    <property type="match status" value="1"/>
</dbReference>
<dbReference type="InterPro" id="IPR018490">
    <property type="entry name" value="cNMP-bd_dom_sf"/>
</dbReference>
<dbReference type="Pfam" id="PF00027">
    <property type="entry name" value="cNMP_binding"/>
    <property type="match status" value="1"/>
</dbReference>
<feature type="domain" description="HTH crp-type" evidence="6">
    <location>
        <begin position="169"/>
        <end position="243"/>
    </location>
</feature>
<dbReference type="SMART" id="SM00419">
    <property type="entry name" value="HTH_CRP"/>
    <property type="match status" value="1"/>
</dbReference>
<dbReference type="Pfam" id="PF13545">
    <property type="entry name" value="HTH_Crp_2"/>
    <property type="match status" value="1"/>
</dbReference>
<dbReference type="PANTHER" id="PTHR24567:SF28">
    <property type="entry name" value="LISTERIOLYSIN REGULATORY PROTEIN"/>
    <property type="match status" value="1"/>
</dbReference>
<evidence type="ECO:0008006" key="9">
    <source>
        <dbReference type="Google" id="ProtNLM"/>
    </source>
</evidence>
<protein>
    <recommendedName>
        <fullName evidence="9">Crp/Fnr family transcriptional regulator</fullName>
    </recommendedName>
</protein>
<dbReference type="InterPro" id="IPR050397">
    <property type="entry name" value="Env_Response_Regulators"/>
</dbReference>
<evidence type="ECO:0000259" key="5">
    <source>
        <dbReference type="PROSITE" id="PS50042"/>
    </source>
</evidence>
<keyword evidence="3" id="KW-0804">Transcription</keyword>
<dbReference type="PROSITE" id="PS50042">
    <property type="entry name" value="CNMP_BINDING_3"/>
    <property type="match status" value="1"/>
</dbReference>
<dbReference type="InterPro" id="IPR036388">
    <property type="entry name" value="WH-like_DNA-bd_sf"/>
</dbReference>
<dbReference type="Proteomes" id="UP000192359">
    <property type="component" value="Unassembled WGS sequence"/>
</dbReference>
<feature type="domain" description="Cyclic nucleotide-binding" evidence="5">
    <location>
        <begin position="36"/>
        <end position="107"/>
    </location>
</feature>
<feature type="region of interest" description="Disordered" evidence="4">
    <location>
        <begin position="1"/>
        <end position="24"/>
    </location>
</feature>
<sequence length="251" mass="26627">MTDNPCTHHRHDSRGQAGAHHCSQATRLQALTRSPLTGHLPEADLLELSHRLKARAWGPGETVLRAGDAAEGSYIVMAGLAKIVHDTADGRSLTLDLAAPGDVLGPVHSGPGVLTDSVLALEPLCALYLPATELADLVQEHPALAVQILNLQQERLARVRHNEIAQATLPVTQRVADVLLHLNTKLGATRADGVRVLTADVSRADIAGMAGTTVESASRVMAAWKKQGLIDSGRRWVALLDVAALARVAEN</sequence>
<reference evidence="7 8" key="1">
    <citation type="submission" date="2016-05" db="EMBL/GenBank/DDBJ databases">
        <title>Draft genome sequence of a porcine commensal Rothia nasimurium.</title>
        <authorList>
            <person name="Gaiser R.A."/>
            <person name="Van Baarlen P."/>
            <person name="Wells J.M."/>
        </authorList>
    </citation>
    <scope>NUCLEOTIDE SEQUENCE [LARGE SCALE GENOMIC DNA]</scope>
    <source>
        <strain evidence="7 8">PT-32</strain>
    </source>
</reference>